<comment type="caution">
    <text evidence="2">The sequence shown here is derived from an EMBL/GenBank/DDBJ whole genome shotgun (WGS) entry which is preliminary data.</text>
</comment>
<evidence type="ECO:0000256" key="1">
    <source>
        <dbReference type="SAM" id="Phobius"/>
    </source>
</evidence>
<protein>
    <submittedName>
        <fullName evidence="2">Uncharacterized protein</fullName>
    </submittedName>
</protein>
<dbReference type="Proteomes" id="UP000826195">
    <property type="component" value="Unassembled WGS sequence"/>
</dbReference>
<feature type="transmembrane region" description="Helical" evidence="1">
    <location>
        <begin position="41"/>
        <end position="67"/>
    </location>
</feature>
<keyword evidence="1" id="KW-1133">Transmembrane helix</keyword>
<gene>
    <name evidence="2" type="ORF">KQX54_018391</name>
</gene>
<accession>A0AAV7HZ08</accession>
<name>A0AAV7HZ08_COTGL</name>
<dbReference type="AlphaFoldDB" id="A0AAV7HZ08"/>
<evidence type="ECO:0000313" key="3">
    <source>
        <dbReference type="Proteomes" id="UP000826195"/>
    </source>
</evidence>
<organism evidence="2 3">
    <name type="scientific">Cotesia glomerata</name>
    <name type="common">Lepidopteran parasitic wasp</name>
    <name type="synonym">Apanteles glomeratus</name>
    <dbReference type="NCBI Taxonomy" id="32391"/>
    <lineage>
        <taxon>Eukaryota</taxon>
        <taxon>Metazoa</taxon>
        <taxon>Ecdysozoa</taxon>
        <taxon>Arthropoda</taxon>
        <taxon>Hexapoda</taxon>
        <taxon>Insecta</taxon>
        <taxon>Pterygota</taxon>
        <taxon>Neoptera</taxon>
        <taxon>Endopterygota</taxon>
        <taxon>Hymenoptera</taxon>
        <taxon>Apocrita</taxon>
        <taxon>Ichneumonoidea</taxon>
        <taxon>Braconidae</taxon>
        <taxon>Microgastrinae</taxon>
        <taxon>Cotesia</taxon>
    </lineage>
</organism>
<dbReference type="EMBL" id="JAHXZJ010002982">
    <property type="protein sequence ID" value="KAH0535711.1"/>
    <property type="molecule type" value="Genomic_DNA"/>
</dbReference>
<evidence type="ECO:0000313" key="2">
    <source>
        <dbReference type="EMBL" id="KAH0535711.1"/>
    </source>
</evidence>
<keyword evidence="1" id="KW-0812">Transmembrane</keyword>
<keyword evidence="1" id="KW-0472">Membrane</keyword>
<sequence>MLQKWPLKKYPARNGYTCPSEDGGGIKLYVHCRSKSRRSSLVMVILTVLEQQVLVVFGRLVCVMVLICGTCGAVCLTNHDGIGRYATTCYPVEIILSGRRGSADHCLIRITGNLLLRLNLLFSNLLDC</sequence>
<proteinExistence type="predicted"/>
<reference evidence="2 3" key="1">
    <citation type="journal article" date="2021" name="J. Hered.">
        <title>A chromosome-level genome assembly of the parasitoid wasp, Cotesia glomerata (Hymenoptera: Braconidae).</title>
        <authorList>
            <person name="Pinto B.J."/>
            <person name="Weis J.J."/>
            <person name="Gamble T."/>
            <person name="Ode P.J."/>
            <person name="Paul R."/>
            <person name="Zaspel J.M."/>
        </authorList>
    </citation>
    <scope>NUCLEOTIDE SEQUENCE [LARGE SCALE GENOMIC DNA]</scope>
    <source>
        <strain evidence="2">CgM1</strain>
    </source>
</reference>
<keyword evidence="3" id="KW-1185">Reference proteome</keyword>